<proteinExistence type="predicted"/>
<organism evidence="1">
    <name type="scientific">viral metagenome</name>
    <dbReference type="NCBI Taxonomy" id="1070528"/>
    <lineage>
        <taxon>unclassified sequences</taxon>
        <taxon>metagenomes</taxon>
        <taxon>organismal metagenomes</taxon>
    </lineage>
</organism>
<dbReference type="AlphaFoldDB" id="A0A6M3LFZ4"/>
<dbReference type="EMBL" id="MT143210">
    <property type="protein sequence ID" value="QJA94177.1"/>
    <property type="molecule type" value="Genomic_DNA"/>
</dbReference>
<reference evidence="1" key="1">
    <citation type="submission" date="2020-03" db="EMBL/GenBank/DDBJ databases">
        <title>The deep terrestrial virosphere.</title>
        <authorList>
            <person name="Holmfeldt K."/>
            <person name="Nilsson E."/>
            <person name="Simone D."/>
            <person name="Lopez-Fernandez M."/>
            <person name="Wu X."/>
            <person name="de Brujin I."/>
            <person name="Lundin D."/>
            <person name="Andersson A."/>
            <person name="Bertilsson S."/>
            <person name="Dopson M."/>
        </authorList>
    </citation>
    <scope>NUCLEOTIDE SEQUENCE</scope>
    <source>
        <strain evidence="1">MM415B03941</strain>
    </source>
</reference>
<evidence type="ECO:0000313" key="1">
    <source>
        <dbReference type="EMBL" id="QJA94177.1"/>
    </source>
</evidence>
<protein>
    <submittedName>
        <fullName evidence="1">Uncharacterized protein</fullName>
    </submittedName>
</protein>
<gene>
    <name evidence="1" type="ORF">MM415B03941_0002</name>
</gene>
<sequence>MDNAKDLIALAELSTIINRLRDLAESARSNVGKSRPVVSPTEIELIKDHLDLVIKYTKL</sequence>
<accession>A0A6M3LFZ4</accession>
<name>A0A6M3LFZ4_9ZZZZ</name>